<dbReference type="Proteomes" id="UP000434957">
    <property type="component" value="Unassembled WGS sequence"/>
</dbReference>
<dbReference type="GO" id="GO:0003676">
    <property type="term" value="F:nucleic acid binding"/>
    <property type="evidence" value="ECO:0007669"/>
    <property type="project" value="InterPro"/>
</dbReference>
<dbReference type="Proteomes" id="UP000429607">
    <property type="component" value="Unassembled WGS sequence"/>
</dbReference>
<sequence>MSGEKQDDWKLWVRFAVYAFNSAVHSTVALTPNELMMGRRLRPLNELLRRTEVTEAGELNVYYKRLLRAMEKSCQCAEHARRKEQARQAKYYNQGSRQKLTFAIGDHIWAYHPPRGQKATKFGHRWMGPMRVVEDAGYENYLLEREEKQGARETVIVHVSFLASYHYPVPLLVRAAADIDEKLSDESDNEEPLHEQAHAAAVRTATARDDRSTAVGAARRRRSPTNGCVGIDCTGGVLVEVRRRRRRNRVGQCVLECCVTNPGPAVMLMEMGGVQLVSTGQQLAMAVDQRNGRRLGERGRLVLGDAGCQCPNMSSCWLTGGSWKNLCERKSCDRPSGVGADDGHADSSVYQDLCWRHLVGQTKLKRSGYGRPRG</sequence>
<evidence type="ECO:0000313" key="3">
    <source>
        <dbReference type="EMBL" id="KAE9359838.1"/>
    </source>
</evidence>
<dbReference type="EMBL" id="QXFV01000009">
    <property type="protein sequence ID" value="KAE9052563.1"/>
    <property type="molecule type" value="Genomic_DNA"/>
</dbReference>
<name>A0A6A4G635_9STRA</name>
<dbReference type="InterPro" id="IPR050951">
    <property type="entry name" value="Retrovirus_Pol_polyprotein"/>
</dbReference>
<dbReference type="Gene3D" id="3.30.420.10">
    <property type="entry name" value="Ribonuclease H-like superfamily/Ribonuclease H"/>
    <property type="match status" value="1"/>
</dbReference>
<dbReference type="EMBL" id="QXFU01001952">
    <property type="protein sequence ID" value="KAE8992788.1"/>
    <property type="molecule type" value="Genomic_DNA"/>
</dbReference>
<evidence type="ECO:0000313" key="5">
    <source>
        <dbReference type="Proteomes" id="UP000434957"/>
    </source>
</evidence>
<accession>A0A6A4G635</accession>
<dbReference type="AlphaFoldDB" id="A0A6A4G635"/>
<evidence type="ECO:0000313" key="1">
    <source>
        <dbReference type="EMBL" id="KAE8992788.1"/>
    </source>
</evidence>
<organism evidence="3 5">
    <name type="scientific">Phytophthora rubi</name>
    <dbReference type="NCBI Taxonomy" id="129364"/>
    <lineage>
        <taxon>Eukaryota</taxon>
        <taxon>Sar</taxon>
        <taxon>Stramenopiles</taxon>
        <taxon>Oomycota</taxon>
        <taxon>Peronosporomycetes</taxon>
        <taxon>Peronosporales</taxon>
        <taxon>Peronosporaceae</taxon>
        <taxon>Phytophthora</taxon>
    </lineage>
</organism>
<dbReference type="Proteomes" id="UP000435112">
    <property type="component" value="Unassembled WGS sequence"/>
</dbReference>
<dbReference type="PANTHER" id="PTHR37984">
    <property type="entry name" value="PROTEIN CBG26694"/>
    <property type="match status" value="1"/>
</dbReference>
<evidence type="ECO:0000313" key="2">
    <source>
        <dbReference type="EMBL" id="KAE9052563.1"/>
    </source>
</evidence>
<evidence type="ECO:0008006" key="7">
    <source>
        <dbReference type="Google" id="ProtNLM"/>
    </source>
</evidence>
<dbReference type="EMBL" id="QXFT01000012">
    <property type="protein sequence ID" value="KAE9359838.1"/>
    <property type="molecule type" value="Genomic_DNA"/>
</dbReference>
<proteinExistence type="predicted"/>
<dbReference type="InterPro" id="IPR036397">
    <property type="entry name" value="RNaseH_sf"/>
</dbReference>
<dbReference type="OrthoDB" id="427924at2759"/>
<gene>
    <name evidence="2" type="ORF">PR001_g415</name>
    <name evidence="1" type="ORF">PR002_g20428</name>
    <name evidence="3" type="ORF">PR003_g562</name>
</gene>
<comment type="caution">
    <text evidence="3">The sequence shown here is derived from an EMBL/GenBank/DDBJ whole genome shotgun (WGS) entry which is preliminary data.</text>
</comment>
<reference evidence="3 5" key="1">
    <citation type="submission" date="2018-08" db="EMBL/GenBank/DDBJ databases">
        <title>Genomic investigation of the strawberry pathogen Phytophthora fragariae indicates pathogenicity is determined by transcriptional variation in three key races.</title>
        <authorList>
            <person name="Adams T.M."/>
            <person name="Armitage A.D."/>
            <person name="Sobczyk M.K."/>
            <person name="Bates H.J."/>
            <person name="Dunwell J.M."/>
            <person name="Nellist C.F."/>
            <person name="Harrison R.J."/>
        </authorList>
    </citation>
    <scope>NUCLEOTIDE SEQUENCE [LARGE SCALE GENOMIC DNA]</scope>
    <source>
        <strain evidence="2 4">SCRP249</strain>
        <strain evidence="1 6">SCRP324</strain>
        <strain evidence="3 5">SCRP333</strain>
    </source>
</reference>
<evidence type="ECO:0000313" key="4">
    <source>
        <dbReference type="Proteomes" id="UP000429607"/>
    </source>
</evidence>
<protein>
    <recommendedName>
        <fullName evidence="7">Integrase catalytic domain-containing protein</fullName>
    </recommendedName>
</protein>
<evidence type="ECO:0000313" key="6">
    <source>
        <dbReference type="Proteomes" id="UP000435112"/>
    </source>
</evidence>
<dbReference type="PANTHER" id="PTHR37984:SF15">
    <property type="entry name" value="INTEGRASE CATALYTIC DOMAIN-CONTAINING PROTEIN"/>
    <property type="match status" value="1"/>
</dbReference>
<keyword evidence="5" id="KW-1185">Reference proteome</keyword>